<proteinExistence type="predicted"/>
<dbReference type="HOGENOM" id="CLU_1935008_0_0_0"/>
<dbReference type="RefSeq" id="WP_025412685.1">
    <property type="nucleotide sequence ID" value="NZ_CP007128.1"/>
</dbReference>
<protein>
    <submittedName>
        <fullName evidence="1">Uncharacterized protein</fullName>
    </submittedName>
</protein>
<dbReference type="EMBL" id="CP007128">
    <property type="protein sequence ID" value="AHG91234.1"/>
    <property type="molecule type" value="Genomic_DNA"/>
</dbReference>
<organism evidence="1 2">
    <name type="scientific">Gemmatirosa kalamazoonensis</name>
    <dbReference type="NCBI Taxonomy" id="861299"/>
    <lineage>
        <taxon>Bacteria</taxon>
        <taxon>Pseudomonadati</taxon>
        <taxon>Gemmatimonadota</taxon>
        <taxon>Gemmatimonadia</taxon>
        <taxon>Gemmatimonadales</taxon>
        <taxon>Gemmatimonadaceae</taxon>
        <taxon>Gemmatirosa</taxon>
    </lineage>
</organism>
<dbReference type="AlphaFoldDB" id="W0RJI8"/>
<name>W0RJI8_9BACT</name>
<evidence type="ECO:0000313" key="2">
    <source>
        <dbReference type="Proteomes" id="UP000019151"/>
    </source>
</evidence>
<keyword evidence="2" id="KW-1185">Reference proteome</keyword>
<evidence type="ECO:0000313" key="1">
    <source>
        <dbReference type="EMBL" id="AHG91234.1"/>
    </source>
</evidence>
<dbReference type="STRING" id="861299.J421_3697"/>
<dbReference type="Proteomes" id="UP000019151">
    <property type="component" value="Chromosome"/>
</dbReference>
<accession>W0RJI8</accession>
<dbReference type="KEGG" id="gba:J421_3697"/>
<dbReference type="InParanoid" id="W0RJI8"/>
<gene>
    <name evidence="1" type="ORF">J421_3697</name>
</gene>
<sequence length="130" mass="13828">MDPAPAPTAPYGPNTPAIRRFLQRFAALGEAEWDAAAATFATLEPTRRFAAADRALADVVERLDRTRERDAVVGPILQITRPRGASGEPHPVAAAALAAALGLLVRDALPEPDFATLYAPFASLIWVDAL</sequence>
<dbReference type="eggNOG" id="ENOG502ZRBI">
    <property type="taxonomic scope" value="Bacteria"/>
</dbReference>
<reference evidence="1 2" key="1">
    <citation type="journal article" date="2014" name="Genome Announc.">
        <title>Genome Sequence and Methylome of Soil Bacterium Gemmatirosa kalamazoonensis KBS708T, a Member of the Rarely Cultivated Gemmatimonadetes Phylum.</title>
        <authorList>
            <person name="Debruyn J.M."/>
            <person name="Radosevich M."/>
            <person name="Wommack K.E."/>
            <person name="Polson S.W."/>
            <person name="Hauser L.J."/>
            <person name="Fawaz M.N."/>
            <person name="Korlach J."/>
            <person name="Tsai Y.C."/>
        </authorList>
    </citation>
    <scope>NUCLEOTIDE SEQUENCE [LARGE SCALE GENOMIC DNA]</scope>
    <source>
        <strain evidence="1 2">KBS708</strain>
    </source>
</reference>